<feature type="transmembrane region" description="Helical" evidence="1">
    <location>
        <begin position="333"/>
        <end position="350"/>
    </location>
</feature>
<evidence type="ECO:0000313" key="2">
    <source>
        <dbReference type="EMBL" id="CAB3766140.1"/>
    </source>
</evidence>
<feature type="transmembrane region" description="Helical" evidence="1">
    <location>
        <begin position="68"/>
        <end position="89"/>
    </location>
</feature>
<dbReference type="AlphaFoldDB" id="A0A6J5EHT2"/>
<feature type="transmembrane region" description="Helical" evidence="1">
    <location>
        <begin position="262"/>
        <end position="280"/>
    </location>
</feature>
<dbReference type="RefSeq" id="WP_175229373.1">
    <property type="nucleotide sequence ID" value="NZ_CADIKH010000029.1"/>
</dbReference>
<keyword evidence="3" id="KW-1185">Reference proteome</keyword>
<dbReference type="Proteomes" id="UP000494363">
    <property type="component" value="Unassembled WGS sequence"/>
</dbReference>
<keyword evidence="1" id="KW-0812">Transmembrane</keyword>
<dbReference type="EMBL" id="CADIKH010000029">
    <property type="protein sequence ID" value="CAB3766140.1"/>
    <property type="molecule type" value="Genomic_DNA"/>
</dbReference>
<gene>
    <name evidence="2" type="ORF">LMG29542_05295</name>
</gene>
<feature type="transmembrane region" description="Helical" evidence="1">
    <location>
        <begin position="191"/>
        <end position="208"/>
    </location>
</feature>
<feature type="transmembrane region" description="Helical" evidence="1">
    <location>
        <begin position="215"/>
        <end position="242"/>
    </location>
</feature>
<feature type="transmembrane region" description="Helical" evidence="1">
    <location>
        <begin position="95"/>
        <end position="116"/>
    </location>
</feature>
<feature type="transmembrane region" description="Helical" evidence="1">
    <location>
        <begin position="25"/>
        <end position="47"/>
    </location>
</feature>
<sequence length="560" mass="61074">MRTAQLDSRPLDEKSRACWYSTKSAYMLAIFVVLASGAAFAAAFGFLTHDSWNYLLLAQSIKRGEGCSIAGSYFAMFPCGYPLALALTAPSADMASLMLSSKVTNVILLFFAFVLLRGTFRNALVPTFVIVNPFTIGLFLYTWSENLFLLACCGTLFALSRAHRRDAPYPYGAIALLTFFLLVGVSSRYFFAPFAGVVFLCVWLAYGWRTALRTLPAFVVAALFFAAYLKFNTVLTGMATGMPRLPAPETPGFLVFRFVRQFAKEVVILGVSVSVLLWLTRKYWLERSKDGSAGESDAPEARLLAFMGAGFLLLAFCLRLRTQYDLYDPRTLSYGLTFVVAGLVGLRTRIPTSRMPARAALIYGLLAVLAALSDAVAYSGGALLPMLKEALANGYTSPVAALQRYHSPATDADLIVTLRRPPRVAETVDDEARLYYPGHAAVVEIRTGPYSKPDSVADFRKAVAGRHAHACVIDFTSFATRGDLKRYLDGSFPVAFSFGSGGGLPATVYQPIFDPGMRDYLLSIFQPGRYVPCPSDVNANSSACDSSGCSDTLLQLRRPA</sequence>
<proteinExistence type="predicted"/>
<reference evidence="2 3" key="1">
    <citation type="submission" date="2020-04" db="EMBL/GenBank/DDBJ databases">
        <authorList>
            <person name="De Canck E."/>
        </authorList>
    </citation>
    <scope>NUCLEOTIDE SEQUENCE [LARGE SCALE GENOMIC DNA]</scope>
    <source>
        <strain evidence="2 3">LMG 29542</strain>
    </source>
</reference>
<evidence type="ECO:0000256" key="1">
    <source>
        <dbReference type="SAM" id="Phobius"/>
    </source>
</evidence>
<feature type="transmembrane region" description="Helical" evidence="1">
    <location>
        <begin position="301"/>
        <end position="321"/>
    </location>
</feature>
<feature type="transmembrane region" description="Helical" evidence="1">
    <location>
        <begin position="362"/>
        <end position="387"/>
    </location>
</feature>
<evidence type="ECO:0000313" key="3">
    <source>
        <dbReference type="Proteomes" id="UP000494363"/>
    </source>
</evidence>
<organism evidence="2 3">
    <name type="scientific">Paraburkholderia humisilvae</name>
    <dbReference type="NCBI Taxonomy" id="627669"/>
    <lineage>
        <taxon>Bacteria</taxon>
        <taxon>Pseudomonadati</taxon>
        <taxon>Pseudomonadota</taxon>
        <taxon>Betaproteobacteria</taxon>
        <taxon>Burkholderiales</taxon>
        <taxon>Burkholderiaceae</taxon>
        <taxon>Paraburkholderia</taxon>
    </lineage>
</organism>
<keyword evidence="1" id="KW-0472">Membrane</keyword>
<name>A0A6J5EHT2_9BURK</name>
<evidence type="ECO:0008006" key="4">
    <source>
        <dbReference type="Google" id="ProtNLM"/>
    </source>
</evidence>
<protein>
    <recommendedName>
        <fullName evidence="4">Glycosyltransferase RgtA/B/C/D-like domain-containing protein</fullName>
    </recommendedName>
</protein>
<keyword evidence="1" id="KW-1133">Transmembrane helix</keyword>
<accession>A0A6J5EHT2</accession>
<feature type="transmembrane region" description="Helical" evidence="1">
    <location>
        <begin position="169"/>
        <end position="185"/>
    </location>
</feature>
<feature type="transmembrane region" description="Helical" evidence="1">
    <location>
        <begin position="147"/>
        <end position="162"/>
    </location>
</feature>